<comment type="subcellular location">
    <subcellularLocation>
        <location evidence="1">Membrane</location>
        <topology evidence="1">Single-pass membrane protein</topology>
    </subcellularLocation>
</comment>
<accession>A0AAV7DVW3</accession>
<proteinExistence type="inferred from homology"/>
<evidence type="ECO:0000313" key="8">
    <source>
        <dbReference type="EMBL" id="KAG9440782.1"/>
    </source>
</evidence>
<keyword evidence="5 7" id="KW-1133">Transmembrane helix</keyword>
<feature type="transmembrane region" description="Helical" evidence="7">
    <location>
        <begin position="175"/>
        <end position="197"/>
    </location>
</feature>
<evidence type="ECO:0000256" key="1">
    <source>
        <dbReference type="ARBA" id="ARBA00004167"/>
    </source>
</evidence>
<protein>
    <recommendedName>
        <fullName evidence="10">PetM of cytochrome b6/f complex subunit 7</fullName>
    </recommendedName>
</protein>
<dbReference type="SUPFAM" id="SSF103441">
    <property type="entry name" value="PetM subunit of the cytochrome b6f complex"/>
    <property type="match status" value="1"/>
</dbReference>
<dbReference type="HAMAP" id="MF_00396">
    <property type="entry name" value="Cytb6_f_PetM"/>
    <property type="match status" value="1"/>
</dbReference>
<sequence>MATRGIDSKSDHLFFIQFFWPSIKDEETYEGSHLSPSQPSPPYLIQISSSLLHTKSPSLRLVLFAALPRPSRRHPQNFSRRKQEMATTSATLSPATFTPTAVAGRSGNSSRRKGNVVYIGGMNSFGGLKAQNSVLSLGLPVSAEQSFAQVMNSLKSSGGRGGGALSSTCNAVAEIFKIAGIMNALVLVGVAVGFVLLRIEASLEEE</sequence>
<evidence type="ECO:0000256" key="3">
    <source>
        <dbReference type="ARBA" id="ARBA00022692"/>
    </source>
</evidence>
<dbReference type="GO" id="GO:0009512">
    <property type="term" value="C:cytochrome b6f complex"/>
    <property type="evidence" value="ECO:0007669"/>
    <property type="project" value="InterPro"/>
</dbReference>
<keyword evidence="4" id="KW-0249">Electron transport</keyword>
<dbReference type="InterPro" id="IPR012595">
    <property type="entry name" value="PetM_cyt_b6/f_cplx_su7"/>
</dbReference>
<evidence type="ECO:0000256" key="2">
    <source>
        <dbReference type="ARBA" id="ARBA00022448"/>
    </source>
</evidence>
<gene>
    <name evidence="8" type="ORF">H6P81_020947</name>
</gene>
<dbReference type="InterPro" id="IPR053333">
    <property type="entry name" value="Cytochrome_b6-f_sub7"/>
</dbReference>
<dbReference type="PANTHER" id="PTHR34951:SF1">
    <property type="entry name" value="B6F COMPLEX SUBUNIT, PUTATIVE, EXPRESSED-RELATED"/>
    <property type="match status" value="1"/>
</dbReference>
<evidence type="ECO:0008006" key="10">
    <source>
        <dbReference type="Google" id="ProtNLM"/>
    </source>
</evidence>
<reference evidence="8 9" key="1">
    <citation type="submission" date="2021-07" db="EMBL/GenBank/DDBJ databases">
        <title>The Aristolochia fimbriata genome: insights into angiosperm evolution, floral development and chemical biosynthesis.</title>
        <authorList>
            <person name="Jiao Y."/>
        </authorList>
    </citation>
    <scope>NUCLEOTIDE SEQUENCE [LARGE SCALE GENOMIC DNA]</scope>
    <source>
        <strain evidence="8">IBCAS-2021</strain>
        <tissue evidence="8">Leaf</tissue>
    </source>
</reference>
<organism evidence="8 9">
    <name type="scientific">Aristolochia fimbriata</name>
    <name type="common">White veined hardy Dutchman's pipe vine</name>
    <dbReference type="NCBI Taxonomy" id="158543"/>
    <lineage>
        <taxon>Eukaryota</taxon>
        <taxon>Viridiplantae</taxon>
        <taxon>Streptophyta</taxon>
        <taxon>Embryophyta</taxon>
        <taxon>Tracheophyta</taxon>
        <taxon>Spermatophyta</taxon>
        <taxon>Magnoliopsida</taxon>
        <taxon>Magnoliidae</taxon>
        <taxon>Piperales</taxon>
        <taxon>Aristolochiaceae</taxon>
        <taxon>Aristolochia</taxon>
    </lineage>
</organism>
<dbReference type="GO" id="GO:0016020">
    <property type="term" value="C:membrane"/>
    <property type="evidence" value="ECO:0007669"/>
    <property type="project" value="UniProtKB-SubCell"/>
</dbReference>
<dbReference type="AlphaFoldDB" id="A0AAV7DVW3"/>
<evidence type="ECO:0000256" key="6">
    <source>
        <dbReference type="ARBA" id="ARBA00023136"/>
    </source>
</evidence>
<keyword evidence="2" id="KW-0813">Transport</keyword>
<name>A0AAV7DVW3_ARIFI</name>
<dbReference type="EMBL" id="JAINDJ010000008">
    <property type="protein sequence ID" value="KAG9440782.1"/>
    <property type="molecule type" value="Genomic_DNA"/>
</dbReference>
<dbReference type="Pfam" id="PF08041">
    <property type="entry name" value="PetM"/>
    <property type="match status" value="1"/>
</dbReference>
<dbReference type="Proteomes" id="UP000825729">
    <property type="component" value="Unassembled WGS sequence"/>
</dbReference>
<evidence type="ECO:0000256" key="7">
    <source>
        <dbReference type="SAM" id="Phobius"/>
    </source>
</evidence>
<keyword evidence="9" id="KW-1185">Reference proteome</keyword>
<evidence type="ECO:0000256" key="4">
    <source>
        <dbReference type="ARBA" id="ARBA00022982"/>
    </source>
</evidence>
<evidence type="ECO:0000256" key="5">
    <source>
        <dbReference type="ARBA" id="ARBA00022989"/>
    </source>
</evidence>
<dbReference type="PANTHER" id="PTHR34951">
    <property type="entry name" value="B6F COMPLEX SUBUNIT, PUTATIVE, EXPRESSED-RELATED"/>
    <property type="match status" value="1"/>
</dbReference>
<evidence type="ECO:0000313" key="9">
    <source>
        <dbReference type="Proteomes" id="UP000825729"/>
    </source>
</evidence>
<keyword evidence="6 7" id="KW-0472">Membrane</keyword>
<comment type="caution">
    <text evidence="8">The sequence shown here is derived from an EMBL/GenBank/DDBJ whole genome shotgun (WGS) entry which is preliminary data.</text>
</comment>
<keyword evidence="3 7" id="KW-0812">Transmembrane</keyword>